<evidence type="ECO:0000313" key="1">
    <source>
        <dbReference type="EMBL" id="KAF8789330.1"/>
    </source>
</evidence>
<evidence type="ECO:0000313" key="2">
    <source>
        <dbReference type="Proteomes" id="UP000807504"/>
    </source>
</evidence>
<keyword evidence="2" id="KW-1185">Reference proteome</keyword>
<reference evidence="1" key="1">
    <citation type="journal article" date="2020" name="bioRxiv">
        <title>Chromosome-level reference genome of the European wasp spider Argiope bruennichi: a resource for studies on range expansion and evolutionary adaptation.</title>
        <authorList>
            <person name="Sheffer M.M."/>
            <person name="Hoppe A."/>
            <person name="Krehenwinkel H."/>
            <person name="Uhl G."/>
            <person name="Kuss A.W."/>
            <person name="Jensen L."/>
            <person name="Jensen C."/>
            <person name="Gillespie R.G."/>
            <person name="Hoff K.J."/>
            <person name="Prost S."/>
        </authorList>
    </citation>
    <scope>NUCLEOTIDE SEQUENCE</scope>
</reference>
<proteinExistence type="predicted"/>
<organism evidence="1 2">
    <name type="scientific">Argiope bruennichi</name>
    <name type="common">Wasp spider</name>
    <name type="synonym">Aranea bruennichi</name>
    <dbReference type="NCBI Taxonomy" id="94029"/>
    <lineage>
        <taxon>Eukaryota</taxon>
        <taxon>Metazoa</taxon>
        <taxon>Ecdysozoa</taxon>
        <taxon>Arthropoda</taxon>
        <taxon>Chelicerata</taxon>
        <taxon>Arachnida</taxon>
        <taxon>Araneae</taxon>
        <taxon>Araneomorphae</taxon>
        <taxon>Entelegynae</taxon>
        <taxon>Araneoidea</taxon>
        <taxon>Araneidae</taxon>
        <taxon>Argiope</taxon>
    </lineage>
</organism>
<dbReference type="AlphaFoldDB" id="A0A8T0FIZ7"/>
<dbReference type="EMBL" id="JABXBU010000012">
    <property type="protein sequence ID" value="KAF8789330.1"/>
    <property type="molecule type" value="Genomic_DNA"/>
</dbReference>
<reference evidence="1" key="2">
    <citation type="submission" date="2020-06" db="EMBL/GenBank/DDBJ databases">
        <authorList>
            <person name="Sheffer M."/>
        </authorList>
    </citation>
    <scope>NUCLEOTIDE SEQUENCE</scope>
</reference>
<name>A0A8T0FIZ7_ARGBR</name>
<protein>
    <submittedName>
        <fullName evidence="1">Uncharacterized protein</fullName>
    </submittedName>
</protein>
<dbReference type="Proteomes" id="UP000807504">
    <property type="component" value="Unassembled WGS sequence"/>
</dbReference>
<gene>
    <name evidence="1" type="ORF">HNY73_007271</name>
</gene>
<sequence>MEEELQAQSARKNKVDEFSQELEGLSEHYQNKLELQERITTWCNDLMDDLLLIDFEDLETSRYRRPVHEIRTAIEDSWHKIEVCYGNITRDVQWLRNTIESVQPDLVELWWLMAEDIKKRFVYIRELFLRFFEVYAEFKELVHNYSETFKDDPHFIFERYRNFS</sequence>
<comment type="caution">
    <text evidence="1">The sequence shown here is derived from an EMBL/GenBank/DDBJ whole genome shotgun (WGS) entry which is preliminary data.</text>
</comment>
<accession>A0A8T0FIZ7</accession>